<dbReference type="AlphaFoldDB" id="A0A4D6LMH9"/>
<protein>
    <submittedName>
        <fullName evidence="1">Uncharacterized protein</fullName>
    </submittedName>
</protein>
<evidence type="ECO:0000313" key="2">
    <source>
        <dbReference type="Proteomes" id="UP000501690"/>
    </source>
</evidence>
<sequence>MLGPPSDSNNVSGVWYEFCLAVKVDPLGGCGGISEVLTWMRLAAIWKLLKPSGTCPPLGDLAVVSPSFEFAGVIYKTFGDGSKVRLLGSLS</sequence>
<organism evidence="1 2">
    <name type="scientific">Vigna unguiculata</name>
    <name type="common">Cowpea</name>
    <dbReference type="NCBI Taxonomy" id="3917"/>
    <lineage>
        <taxon>Eukaryota</taxon>
        <taxon>Viridiplantae</taxon>
        <taxon>Streptophyta</taxon>
        <taxon>Embryophyta</taxon>
        <taxon>Tracheophyta</taxon>
        <taxon>Spermatophyta</taxon>
        <taxon>Magnoliopsida</taxon>
        <taxon>eudicotyledons</taxon>
        <taxon>Gunneridae</taxon>
        <taxon>Pentapetalae</taxon>
        <taxon>rosids</taxon>
        <taxon>fabids</taxon>
        <taxon>Fabales</taxon>
        <taxon>Fabaceae</taxon>
        <taxon>Papilionoideae</taxon>
        <taxon>50 kb inversion clade</taxon>
        <taxon>NPAAA clade</taxon>
        <taxon>indigoferoid/millettioid clade</taxon>
        <taxon>Phaseoleae</taxon>
        <taxon>Vigna</taxon>
    </lineage>
</organism>
<dbReference type="Proteomes" id="UP000501690">
    <property type="component" value="Linkage Group LG4"/>
</dbReference>
<proteinExistence type="predicted"/>
<accession>A0A4D6LMH9</accession>
<reference evidence="1 2" key="1">
    <citation type="submission" date="2019-04" db="EMBL/GenBank/DDBJ databases">
        <title>An improved genome assembly and genetic linkage map for asparagus bean, Vigna unguiculata ssp. sesquipedialis.</title>
        <authorList>
            <person name="Xia Q."/>
            <person name="Zhang R."/>
            <person name="Dong Y."/>
        </authorList>
    </citation>
    <scope>NUCLEOTIDE SEQUENCE [LARGE SCALE GENOMIC DNA]</scope>
    <source>
        <tissue evidence="1">Leaf</tissue>
    </source>
</reference>
<keyword evidence="2" id="KW-1185">Reference proteome</keyword>
<gene>
    <name evidence="1" type="ORF">DEO72_LG4g974</name>
</gene>
<evidence type="ECO:0000313" key="1">
    <source>
        <dbReference type="EMBL" id="QCD90022.1"/>
    </source>
</evidence>
<dbReference type="EMBL" id="CP039348">
    <property type="protein sequence ID" value="QCD90022.1"/>
    <property type="molecule type" value="Genomic_DNA"/>
</dbReference>
<name>A0A4D6LMH9_VIGUN</name>